<gene>
    <name evidence="1" type="ORF">LCPAC406_03620</name>
</gene>
<proteinExistence type="predicted"/>
<sequence length="133" mass="15281">MTRFICNKTLDPSEGMNYSLSIDALMFLGKINSPLIFRTGKDSDKYEGMLSARNSNFYKYAYNEEGEYFIQNVGIIRGIEWRTHPDLISYIEETDQDEFKIMDVPGGKIFTEFTSENPDYYIVIISDGPITVA</sequence>
<accession>A0A481ZDR6</accession>
<dbReference type="EMBL" id="MK500611">
    <property type="protein sequence ID" value="QBK94048.1"/>
    <property type="molecule type" value="Genomic_DNA"/>
</dbReference>
<reference evidence="1" key="1">
    <citation type="journal article" date="2019" name="MBio">
        <title>Virus Genomes from Deep Sea Sediments Expand the Ocean Megavirome and Support Independent Origins of Viral Gigantism.</title>
        <authorList>
            <person name="Backstrom D."/>
            <person name="Yutin N."/>
            <person name="Jorgensen S.L."/>
            <person name="Dharamshi J."/>
            <person name="Homa F."/>
            <person name="Zaremba-Niedwiedzka K."/>
            <person name="Spang A."/>
            <person name="Wolf Y.I."/>
            <person name="Koonin E.V."/>
            <person name="Ettema T.J."/>
        </authorList>
    </citation>
    <scope>NUCLEOTIDE SEQUENCE</scope>
</reference>
<protein>
    <submittedName>
        <fullName evidence="1">Uncharacterized protein</fullName>
    </submittedName>
</protein>
<organism evidence="1">
    <name type="scientific">Pithovirus LCPAC406</name>
    <dbReference type="NCBI Taxonomy" id="2506599"/>
    <lineage>
        <taxon>Viruses</taxon>
        <taxon>Pithoviruses</taxon>
    </lineage>
</organism>
<name>A0A481ZDR6_9VIRU</name>
<evidence type="ECO:0000313" key="1">
    <source>
        <dbReference type="EMBL" id="QBK94048.1"/>
    </source>
</evidence>